<keyword evidence="2" id="KW-1185">Reference proteome</keyword>
<dbReference type="Proteomes" id="UP000001861">
    <property type="component" value="Unassembled WGS sequence"/>
</dbReference>
<proteinExistence type="predicted"/>
<evidence type="ECO:0000313" key="2">
    <source>
        <dbReference type="Proteomes" id="UP000001861"/>
    </source>
</evidence>
<dbReference type="AlphaFoldDB" id="A8NL63"/>
<gene>
    <name evidence="1" type="ORF">CC1G_10496</name>
</gene>
<dbReference type="InParanoid" id="A8NL63"/>
<dbReference type="GeneID" id="6011139"/>
<accession>A8NL63</accession>
<reference evidence="1 2" key="1">
    <citation type="journal article" date="2010" name="Proc. Natl. Acad. Sci. U.S.A.">
        <title>Insights into evolution of multicellular fungi from the assembled chromosomes of the mushroom Coprinopsis cinerea (Coprinus cinereus).</title>
        <authorList>
            <person name="Stajich J.E."/>
            <person name="Wilke S.K."/>
            <person name="Ahren D."/>
            <person name="Au C.H."/>
            <person name="Birren B.W."/>
            <person name="Borodovsky M."/>
            <person name="Burns C."/>
            <person name="Canback B."/>
            <person name="Casselton L.A."/>
            <person name="Cheng C.K."/>
            <person name="Deng J."/>
            <person name="Dietrich F.S."/>
            <person name="Fargo D.C."/>
            <person name="Farman M.L."/>
            <person name="Gathman A.C."/>
            <person name="Goldberg J."/>
            <person name="Guigo R."/>
            <person name="Hoegger P.J."/>
            <person name="Hooker J.B."/>
            <person name="Huggins A."/>
            <person name="James T.Y."/>
            <person name="Kamada T."/>
            <person name="Kilaru S."/>
            <person name="Kodira C."/>
            <person name="Kues U."/>
            <person name="Kupfer D."/>
            <person name="Kwan H.S."/>
            <person name="Lomsadze A."/>
            <person name="Li W."/>
            <person name="Lilly W.W."/>
            <person name="Ma L.J."/>
            <person name="Mackey A.J."/>
            <person name="Manning G."/>
            <person name="Martin F."/>
            <person name="Muraguchi H."/>
            <person name="Natvig D.O."/>
            <person name="Palmerini H."/>
            <person name="Ramesh M.A."/>
            <person name="Rehmeyer C.J."/>
            <person name="Roe B.A."/>
            <person name="Shenoy N."/>
            <person name="Stanke M."/>
            <person name="Ter-Hovhannisyan V."/>
            <person name="Tunlid A."/>
            <person name="Velagapudi R."/>
            <person name="Vision T.J."/>
            <person name="Zeng Q."/>
            <person name="Zolan M.E."/>
            <person name="Pukkila P.J."/>
        </authorList>
    </citation>
    <scope>NUCLEOTIDE SEQUENCE [LARGE SCALE GENOMIC DNA]</scope>
    <source>
        <strain evidence="2">Okayama-7 / 130 / ATCC MYA-4618 / FGSC 9003</strain>
    </source>
</reference>
<dbReference type="KEGG" id="cci:CC1G_10496"/>
<protein>
    <submittedName>
        <fullName evidence="1">Uncharacterized protein</fullName>
    </submittedName>
</protein>
<evidence type="ECO:0000313" key="1">
    <source>
        <dbReference type="EMBL" id="EAU87217.2"/>
    </source>
</evidence>
<dbReference type="EMBL" id="AACS02000012">
    <property type="protein sequence ID" value="EAU87217.2"/>
    <property type="molecule type" value="Genomic_DNA"/>
</dbReference>
<sequence>MPEGIRHLRHFDASETVPANGNLNRLHFKRDLCCSLYEIQLTARAFTSTASKFSVAEDVTLFYPAAPTISEYPYIDSSETILGIEPVSVDETGATHYVGSQVFSHVVFVDQNYTSTVVSVAEPSTTHFTFVADATRHRVIQTRTISDDAGYGVSVDELDCVLDEEGEDFSCVHKIVDSASGQPPSTAYYNPTWSGAKSAYWTIENVETFSIPRPTVTGEDTGEEDSDSGVGSRVLRGADVVVGLGVMLFAGMVLV</sequence>
<dbReference type="HOGENOM" id="CLU_1089960_0_0_1"/>
<dbReference type="VEuPathDB" id="FungiDB:CC1G_10496"/>
<comment type="caution">
    <text evidence="1">The sequence shown here is derived from an EMBL/GenBank/DDBJ whole genome shotgun (WGS) entry which is preliminary data.</text>
</comment>
<name>A8NL63_COPC7</name>
<organism evidence="1 2">
    <name type="scientific">Coprinopsis cinerea (strain Okayama-7 / 130 / ATCC MYA-4618 / FGSC 9003)</name>
    <name type="common">Inky cap fungus</name>
    <name type="synonym">Hormographiella aspergillata</name>
    <dbReference type="NCBI Taxonomy" id="240176"/>
    <lineage>
        <taxon>Eukaryota</taxon>
        <taxon>Fungi</taxon>
        <taxon>Dikarya</taxon>
        <taxon>Basidiomycota</taxon>
        <taxon>Agaricomycotina</taxon>
        <taxon>Agaricomycetes</taxon>
        <taxon>Agaricomycetidae</taxon>
        <taxon>Agaricales</taxon>
        <taxon>Agaricineae</taxon>
        <taxon>Psathyrellaceae</taxon>
        <taxon>Coprinopsis</taxon>
    </lineage>
</organism>
<dbReference type="RefSeq" id="XP_001834622.2">
    <property type="nucleotide sequence ID" value="XM_001834570.2"/>
</dbReference>